<evidence type="ECO:0008006" key="2">
    <source>
        <dbReference type="Google" id="ProtNLM"/>
    </source>
</evidence>
<dbReference type="AlphaFoldDB" id="A0A381T3P4"/>
<reference evidence="1" key="1">
    <citation type="submission" date="2018-05" db="EMBL/GenBank/DDBJ databases">
        <authorList>
            <person name="Lanie J.A."/>
            <person name="Ng W.-L."/>
            <person name="Kazmierczak K.M."/>
            <person name="Andrzejewski T.M."/>
            <person name="Davidsen T.M."/>
            <person name="Wayne K.J."/>
            <person name="Tettelin H."/>
            <person name="Glass J.I."/>
            <person name="Rusch D."/>
            <person name="Podicherti R."/>
            <person name="Tsui H.-C.T."/>
            <person name="Winkler M.E."/>
        </authorList>
    </citation>
    <scope>NUCLEOTIDE SEQUENCE</scope>
</reference>
<organism evidence="1">
    <name type="scientific">marine metagenome</name>
    <dbReference type="NCBI Taxonomy" id="408172"/>
    <lineage>
        <taxon>unclassified sequences</taxon>
        <taxon>metagenomes</taxon>
        <taxon>ecological metagenomes</taxon>
    </lineage>
</organism>
<proteinExistence type="predicted"/>
<accession>A0A381T3P4</accession>
<protein>
    <recommendedName>
        <fullName evidence="2">Transposase zinc-ribbon domain-containing protein</fullName>
    </recommendedName>
</protein>
<dbReference type="EMBL" id="UINC01003902">
    <property type="protein sequence ID" value="SVA10198.1"/>
    <property type="molecule type" value="Genomic_DNA"/>
</dbReference>
<sequence>MFYKLEPRPKNASCPYCKSTETFVSLYKDSRYCNNCDRTYNKSDEIRLTQKKGDEKLHMRVSVY</sequence>
<evidence type="ECO:0000313" key="1">
    <source>
        <dbReference type="EMBL" id="SVA10198.1"/>
    </source>
</evidence>
<name>A0A381T3P4_9ZZZZ</name>
<gene>
    <name evidence="1" type="ORF">METZ01_LOCUS63052</name>
</gene>